<feature type="compositionally biased region" description="Acidic residues" evidence="1">
    <location>
        <begin position="251"/>
        <end position="263"/>
    </location>
</feature>
<evidence type="ECO:0000313" key="2">
    <source>
        <dbReference type="EMBL" id="EMR68203.1"/>
    </source>
</evidence>
<protein>
    <submittedName>
        <fullName evidence="2">Putative family protein</fullName>
    </submittedName>
</protein>
<feature type="region of interest" description="Disordered" evidence="1">
    <location>
        <begin position="29"/>
        <end position="69"/>
    </location>
</feature>
<reference evidence="3" key="1">
    <citation type="journal article" date="2013" name="Genome Announc.">
        <title>Draft genome sequence of the grapevine dieback fungus Eutypa lata UCR-EL1.</title>
        <authorList>
            <person name="Blanco-Ulate B."/>
            <person name="Rolshausen P.E."/>
            <person name="Cantu D."/>
        </authorList>
    </citation>
    <scope>NUCLEOTIDE SEQUENCE [LARGE SCALE GENOMIC DNA]</scope>
    <source>
        <strain evidence="3">UCR-EL1</strain>
    </source>
</reference>
<name>M7SUK6_EUTLA</name>
<dbReference type="InterPro" id="IPR036869">
    <property type="entry name" value="J_dom_sf"/>
</dbReference>
<feature type="region of interest" description="Disordered" evidence="1">
    <location>
        <begin position="247"/>
        <end position="277"/>
    </location>
</feature>
<dbReference type="CDD" id="cd22265">
    <property type="entry name" value="UDM1_RNF168"/>
    <property type="match status" value="1"/>
</dbReference>
<dbReference type="KEGG" id="ela:UCREL1_4784"/>
<accession>M7SUK6</accession>
<keyword evidence="3" id="KW-1185">Reference proteome</keyword>
<proteinExistence type="predicted"/>
<evidence type="ECO:0000313" key="3">
    <source>
        <dbReference type="Proteomes" id="UP000012174"/>
    </source>
</evidence>
<dbReference type="EMBL" id="KB706289">
    <property type="protein sequence ID" value="EMR68203.1"/>
    <property type="molecule type" value="Genomic_DNA"/>
</dbReference>
<dbReference type="OrthoDB" id="10250354at2759"/>
<gene>
    <name evidence="2" type="ORF">UCREL1_4784</name>
</gene>
<feature type="region of interest" description="Disordered" evidence="1">
    <location>
        <begin position="126"/>
        <end position="169"/>
    </location>
</feature>
<sequence>MSIPTFDYYAELQIQLAYEVLSDPTKRLHYDMQSRPSPTNSSTRQDPFAARSRHSPSPPPSWPGDNAYREGTYPFRGPFPDYASQYGFHRYGFGHDFFREFMDRCDRDFTAERRKAEQELMETVRRMQEEHSQRMMAEAKRRREKEAAKKAEDDAKEKERKGLQDEERARQEARWEKLLGAHPTEAEKLAVCLHSDFCDKKHQKQRFRCGACQSKRGIISFDCPYCVSSLCQLCVTKFSAVRAKAAKMPDPEVEPEPEPEPEVVPESKPATAKANAQPDKANLVISLGIVSDLDLAHRRDRRARGIMLSIWQ</sequence>
<organism evidence="2 3">
    <name type="scientific">Eutypa lata (strain UCR-EL1)</name>
    <name type="common">Grapevine dieback disease fungus</name>
    <name type="synonym">Eutypa armeniacae</name>
    <dbReference type="NCBI Taxonomy" id="1287681"/>
    <lineage>
        <taxon>Eukaryota</taxon>
        <taxon>Fungi</taxon>
        <taxon>Dikarya</taxon>
        <taxon>Ascomycota</taxon>
        <taxon>Pezizomycotina</taxon>
        <taxon>Sordariomycetes</taxon>
        <taxon>Xylariomycetidae</taxon>
        <taxon>Xylariales</taxon>
        <taxon>Diatrypaceae</taxon>
        <taxon>Eutypa</taxon>
    </lineage>
</organism>
<feature type="compositionally biased region" description="Polar residues" evidence="1">
    <location>
        <begin position="34"/>
        <end position="45"/>
    </location>
</feature>
<dbReference type="AlphaFoldDB" id="M7SUK6"/>
<dbReference type="HOGENOM" id="CLU_891453_0_0_1"/>
<evidence type="ECO:0000256" key="1">
    <source>
        <dbReference type="SAM" id="MobiDB-lite"/>
    </source>
</evidence>
<dbReference type="Proteomes" id="UP000012174">
    <property type="component" value="Unassembled WGS sequence"/>
</dbReference>
<dbReference type="SUPFAM" id="SSF46565">
    <property type="entry name" value="Chaperone J-domain"/>
    <property type="match status" value="1"/>
</dbReference>